<gene>
    <name evidence="1" type="primary">M240L</name>
    <name evidence="1" type="ORF">MT325_M240L</name>
</gene>
<proteinExistence type="predicted"/>
<organismHost>
    <name type="scientific">Paramecium bursaria</name>
    <dbReference type="NCBI Taxonomy" id="74790"/>
</organismHost>
<evidence type="ECO:0000313" key="1">
    <source>
        <dbReference type="EMBL" id="ABT13794.1"/>
    </source>
</evidence>
<evidence type="ECO:0000313" key="2">
    <source>
        <dbReference type="Proteomes" id="UP000246715"/>
    </source>
</evidence>
<accession>A7ITX0</accession>
<dbReference type="EMBL" id="DQ491001">
    <property type="protein sequence ID" value="ABT13794.1"/>
    <property type="molecule type" value="Genomic_DNA"/>
</dbReference>
<reference evidence="1 2" key="1">
    <citation type="journal article" date="2007" name="Virology">
        <title>Sequence and annotation of the 314-kb MT325 and the 321-kb FR483 viruses that infect Chlorella Pbi.</title>
        <authorList>
            <person name="Fitzgerald L.A."/>
            <person name="Graves M.V."/>
            <person name="Li X."/>
            <person name="Feldblyum T."/>
            <person name="Hartigan J."/>
            <person name="Van Etten J.L."/>
        </authorList>
    </citation>
    <scope>NUCLEOTIDE SEQUENCE [LARGE SCALE GENOMIC DNA]</scope>
    <source>
        <strain evidence="1 2">MT325</strain>
    </source>
</reference>
<sequence>MKEKEKPKIPYRGRRKYLNFEVDYSFERLIFTFQYNSEKRITWSIDKDRVRSYPNFHKMTNTELHEYYTNTILSQMRDYFNFMTHWGLRQ</sequence>
<name>A7ITX0_PBCVM</name>
<organism evidence="1 2">
    <name type="scientific">Paramecium bursaria Chlorella virus MT325</name>
    <name type="common">PBCV-MT325</name>
    <dbReference type="NCBI Taxonomy" id="346932"/>
    <lineage>
        <taxon>Viruses</taxon>
        <taxon>Varidnaviria</taxon>
        <taxon>Bamfordvirae</taxon>
        <taxon>Nucleocytoviricota</taxon>
        <taxon>Megaviricetes</taxon>
        <taxon>Algavirales</taxon>
        <taxon>Phycodnaviridae</taxon>
        <taxon>Chlorovirus</taxon>
        <taxon>Chlorovirus conductrix</taxon>
        <taxon>Paramecium bursaria Chlorella virus A1</taxon>
    </lineage>
</organism>
<protein>
    <submittedName>
        <fullName evidence="1">Uncharacterized protein M240L</fullName>
    </submittedName>
</protein>
<dbReference type="Proteomes" id="UP000246715">
    <property type="component" value="Segment"/>
</dbReference>